<keyword evidence="9" id="KW-1185">Reference proteome</keyword>
<keyword evidence="6" id="KW-0411">Iron-sulfur</keyword>
<dbReference type="PANTHER" id="PTHR11228">
    <property type="entry name" value="RADICAL SAM DOMAIN PROTEIN"/>
    <property type="match status" value="1"/>
</dbReference>
<dbReference type="InterPro" id="IPR058240">
    <property type="entry name" value="rSAM_sf"/>
</dbReference>
<protein>
    <submittedName>
        <fullName evidence="8">Tungsten cofactor oxidoreductase radical SAM maturase</fullName>
    </submittedName>
</protein>
<feature type="domain" description="Radical SAM core" evidence="7">
    <location>
        <begin position="13"/>
        <end position="239"/>
    </location>
</feature>
<dbReference type="NCBIfam" id="TIGR04317">
    <property type="entry name" value="W_rSAM_matur"/>
    <property type="match status" value="1"/>
</dbReference>
<dbReference type="RefSeq" id="WP_153726249.1">
    <property type="nucleotide sequence ID" value="NZ_CP045875.1"/>
</dbReference>
<dbReference type="InterPro" id="IPR013785">
    <property type="entry name" value="Aldolase_TIM"/>
</dbReference>
<evidence type="ECO:0000256" key="4">
    <source>
        <dbReference type="ARBA" id="ARBA00022723"/>
    </source>
</evidence>
<organism evidence="8 9">
    <name type="scientific">Heliorestis convoluta</name>
    <dbReference type="NCBI Taxonomy" id="356322"/>
    <lineage>
        <taxon>Bacteria</taxon>
        <taxon>Bacillati</taxon>
        <taxon>Bacillota</taxon>
        <taxon>Clostridia</taxon>
        <taxon>Eubacteriales</taxon>
        <taxon>Heliobacteriaceae</taxon>
        <taxon>Heliorestis</taxon>
    </lineage>
</organism>
<evidence type="ECO:0000256" key="3">
    <source>
        <dbReference type="ARBA" id="ARBA00022691"/>
    </source>
</evidence>
<dbReference type="GO" id="GO:0046872">
    <property type="term" value="F:metal ion binding"/>
    <property type="evidence" value="ECO:0007669"/>
    <property type="project" value="UniProtKB-KW"/>
</dbReference>
<dbReference type="InterPro" id="IPR027604">
    <property type="entry name" value="W_rSAM_matur"/>
</dbReference>
<dbReference type="SFLD" id="SFLDF00570">
    <property type="entry name" value="tungsten_cofactor_oxidoreducas"/>
    <property type="match status" value="1"/>
</dbReference>
<evidence type="ECO:0000256" key="1">
    <source>
        <dbReference type="ARBA" id="ARBA00001966"/>
    </source>
</evidence>
<dbReference type="SFLD" id="SFLDS00029">
    <property type="entry name" value="Radical_SAM"/>
    <property type="match status" value="1"/>
</dbReference>
<dbReference type="InterPro" id="IPR050377">
    <property type="entry name" value="Radical_SAM_PqqE_MftC-like"/>
</dbReference>
<keyword evidence="2" id="KW-0004">4Fe-4S</keyword>
<dbReference type="KEGG" id="hcv:FTV88_3152"/>
<dbReference type="Pfam" id="PF13186">
    <property type="entry name" value="SPASM"/>
    <property type="match status" value="1"/>
</dbReference>
<dbReference type="SFLD" id="SFLDG01067">
    <property type="entry name" value="SPASM/twitch_domain_containing"/>
    <property type="match status" value="1"/>
</dbReference>
<dbReference type="CDD" id="cd01335">
    <property type="entry name" value="Radical_SAM"/>
    <property type="match status" value="1"/>
</dbReference>
<evidence type="ECO:0000256" key="6">
    <source>
        <dbReference type="ARBA" id="ARBA00023014"/>
    </source>
</evidence>
<dbReference type="PROSITE" id="PS51918">
    <property type="entry name" value="RADICAL_SAM"/>
    <property type="match status" value="1"/>
</dbReference>
<dbReference type="SUPFAM" id="SSF102114">
    <property type="entry name" value="Radical SAM enzymes"/>
    <property type="match status" value="1"/>
</dbReference>
<dbReference type="PROSITE" id="PS01305">
    <property type="entry name" value="MOAA_NIFB_PQQE"/>
    <property type="match status" value="1"/>
</dbReference>
<dbReference type="InterPro" id="IPR034391">
    <property type="entry name" value="AdoMet-like_SPASM_containing"/>
</dbReference>
<dbReference type="GO" id="GO:0003824">
    <property type="term" value="F:catalytic activity"/>
    <property type="evidence" value="ECO:0007669"/>
    <property type="project" value="InterPro"/>
</dbReference>
<evidence type="ECO:0000256" key="2">
    <source>
        <dbReference type="ARBA" id="ARBA00022485"/>
    </source>
</evidence>
<dbReference type="GO" id="GO:0032324">
    <property type="term" value="P:molybdopterin cofactor biosynthetic process"/>
    <property type="evidence" value="ECO:0007669"/>
    <property type="project" value="UniProtKB-ARBA"/>
</dbReference>
<dbReference type="GO" id="GO:0051539">
    <property type="term" value="F:4 iron, 4 sulfur cluster binding"/>
    <property type="evidence" value="ECO:0007669"/>
    <property type="project" value="UniProtKB-KW"/>
</dbReference>
<name>A0A5Q2N6G5_9FIRM</name>
<keyword evidence="3" id="KW-0949">S-adenosyl-L-methionine</keyword>
<dbReference type="InterPro" id="IPR023885">
    <property type="entry name" value="4Fe4S-binding_SPASM_dom"/>
</dbReference>
<evidence type="ECO:0000313" key="9">
    <source>
        <dbReference type="Proteomes" id="UP000366051"/>
    </source>
</evidence>
<comment type="cofactor">
    <cofactor evidence="1">
        <name>[4Fe-4S] cluster</name>
        <dbReference type="ChEBI" id="CHEBI:49883"/>
    </cofactor>
</comment>
<keyword evidence="4" id="KW-0479">Metal-binding</keyword>
<dbReference type="InterPro" id="IPR007197">
    <property type="entry name" value="rSAM"/>
</dbReference>
<accession>A0A5Q2N6G5</accession>
<evidence type="ECO:0000259" key="7">
    <source>
        <dbReference type="PROSITE" id="PS51918"/>
    </source>
</evidence>
<gene>
    <name evidence="8" type="ORF">FTV88_3152</name>
</gene>
<sequence>MNNQEFEIIYHPKPTLKKLYVEITSRCNLSCVMCFRRSMKDRQGDMKQETFHKILEGAKDFPHLKEIVFGGIGENFVHPHFLSWVREARHRNLEVTIFTNGTLLDESTIETLLDLDVSRLMISLDSPDPLGYDQIRGHNLEKLLTQMAALNLAKKRRRLERPWLISEFVLMRNNYHSLPALVNLASQYDIREIHLTNLMPFTASMAEQTLYHPALPDDLEKVLSQARLRSLSGQITLIEPEFSLKTERKCQFIEDWACAIGWHGQVSPCFRHLHSYQEFVFGRKKEVRAYDFGNIQEKSLYEIWTSPQYMELRYKLSQGIYPSCTDCNFVNGCDYVLDSDADCYYNSPGCADCLWSRRLALCP</sequence>
<dbReference type="AlphaFoldDB" id="A0A5Q2N6G5"/>
<evidence type="ECO:0000313" key="8">
    <source>
        <dbReference type="EMBL" id="QGG49226.1"/>
    </source>
</evidence>
<dbReference type="PANTHER" id="PTHR11228:SF34">
    <property type="entry name" value="TUNGSTEN-CONTAINING ALDEHYDE FERREDOXIN OXIDOREDUCTASE COFACTOR MODIFYING PROTEIN"/>
    <property type="match status" value="1"/>
</dbReference>
<dbReference type="SFLD" id="SFLDG01387">
    <property type="entry name" value="BtrN-like_SPASM_domain_contain"/>
    <property type="match status" value="1"/>
</dbReference>
<evidence type="ECO:0000256" key="5">
    <source>
        <dbReference type="ARBA" id="ARBA00023004"/>
    </source>
</evidence>
<dbReference type="CDD" id="cd21121">
    <property type="entry name" value="SPASM_Cmo-like"/>
    <property type="match status" value="1"/>
</dbReference>
<keyword evidence="5" id="KW-0408">Iron</keyword>
<dbReference type="InterPro" id="IPR006638">
    <property type="entry name" value="Elp3/MiaA/NifB-like_rSAM"/>
</dbReference>
<proteinExistence type="predicted"/>
<dbReference type="Gene3D" id="3.20.20.70">
    <property type="entry name" value="Aldolase class I"/>
    <property type="match status" value="1"/>
</dbReference>
<dbReference type="Pfam" id="PF04055">
    <property type="entry name" value="Radical_SAM"/>
    <property type="match status" value="1"/>
</dbReference>
<reference evidence="9" key="1">
    <citation type="submission" date="2019-11" db="EMBL/GenBank/DDBJ databases">
        <title>Genome sequence of Heliorestis convoluta strain HH, an alkaliphilic and minimalistic phototrophic bacterium from a soda lake in Egypt.</title>
        <authorList>
            <person name="Dewey E.D."/>
            <person name="Stokes L.M."/>
            <person name="Burchell B.M."/>
            <person name="Shaffer K.N."/>
            <person name="Huntington A.M."/>
            <person name="Baker J.M."/>
            <person name="Nadendla S."/>
            <person name="Giglio M.G."/>
            <person name="Touchman J.W."/>
            <person name="Blankenship R.E."/>
            <person name="Madigan M.T."/>
            <person name="Sattley W.M."/>
        </authorList>
    </citation>
    <scope>NUCLEOTIDE SEQUENCE [LARGE SCALE GENOMIC DNA]</scope>
    <source>
        <strain evidence="9">HH</strain>
    </source>
</reference>
<dbReference type="InterPro" id="IPR000385">
    <property type="entry name" value="MoaA_NifB_PqqE_Fe-S-bd_CS"/>
</dbReference>
<dbReference type="SMART" id="SM00729">
    <property type="entry name" value="Elp3"/>
    <property type="match status" value="1"/>
</dbReference>
<dbReference type="EMBL" id="CP045875">
    <property type="protein sequence ID" value="QGG49226.1"/>
    <property type="molecule type" value="Genomic_DNA"/>
</dbReference>
<dbReference type="OrthoDB" id="9810775at2"/>
<dbReference type="Proteomes" id="UP000366051">
    <property type="component" value="Chromosome"/>
</dbReference>